<sequence>NFERPIFIKQLDLEEEGSLKSSDPEIEKQGSDKNKNSGPSSTDLEQNELF</sequence>
<evidence type="ECO:0000313" key="2">
    <source>
        <dbReference type="EMBL" id="GAF90630.1"/>
    </source>
</evidence>
<reference evidence="2" key="1">
    <citation type="journal article" date="2014" name="Front. Microbiol.">
        <title>High frequency of phylogenetically diverse reductive dehalogenase-homologous genes in deep subseafloor sedimentary metagenomes.</title>
        <authorList>
            <person name="Kawai M."/>
            <person name="Futagami T."/>
            <person name="Toyoda A."/>
            <person name="Takaki Y."/>
            <person name="Nishi S."/>
            <person name="Hori S."/>
            <person name="Arai W."/>
            <person name="Tsubouchi T."/>
            <person name="Morono Y."/>
            <person name="Uchiyama I."/>
            <person name="Ito T."/>
            <person name="Fujiyama A."/>
            <person name="Inagaki F."/>
            <person name="Takami H."/>
        </authorList>
    </citation>
    <scope>NUCLEOTIDE SEQUENCE</scope>
    <source>
        <strain evidence="2">Expedition CK06-06</strain>
    </source>
</reference>
<dbReference type="EMBL" id="BARS01011500">
    <property type="protein sequence ID" value="GAF90630.1"/>
    <property type="molecule type" value="Genomic_DNA"/>
</dbReference>
<feature type="non-terminal residue" evidence="2">
    <location>
        <position position="1"/>
    </location>
</feature>
<accession>X0UQ68</accession>
<evidence type="ECO:0000256" key="1">
    <source>
        <dbReference type="SAM" id="MobiDB-lite"/>
    </source>
</evidence>
<dbReference type="AlphaFoldDB" id="X0UQ68"/>
<proteinExistence type="predicted"/>
<name>X0UQ68_9ZZZZ</name>
<gene>
    <name evidence="2" type="ORF">S01H1_20899</name>
</gene>
<protein>
    <submittedName>
        <fullName evidence="2">Uncharacterized protein</fullName>
    </submittedName>
</protein>
<feature type="compositionally biased region" description="Basic and acidic residues" evidence="1">
    <location>
        <begin position="22"/>
        <end position="35"/>
    </location>
</feature>
<organism evidence="2">
    <name type="scientific">marine sediment metagenome</name>
    <dbReference type="NCBI Taxonomy" id="412755"/>
    <lineage>
        <taxon>unclassified sequences</taxon>
        <taxon>metagenomes</taxon>
        <taxon>ecological metagenomes</taxon>
    </lineage>
</organism>
<feature type="compositionally biased region" description="Polar residues" evidence="1">
    <location>
        <begin position="36"/>
        <end position="50"/>
    </location>
</feature>
<comment type="caution">
    <text evidence="2">The sequence shown here is derived from an EMBL/GenBank/DDBJ whole genome shotgun (WGS) entry which is preliminary data.</text>
</comment>
<feature type="region of interest" description="Disordered" evidence="1">
    <location>
        <begin position="13"/>
        <end position="50"/>
    </location>
</feature>